<accession>A0A6M5YR08</accession>
<evidence type="ECO:0000256" key="1">
    <source>
        <dbReference type="SAM" id="MobiDB-lite"/>
    </source>
</evidence>
<dbReference type="RefSeq" id="WP_261361931.1">
    <property type="nucleotide sequence ID" value="NZ_CP053452.2"/>
</dbReference>
<feature type="region of interest" description="Disordered" evidence="1">
    <location>
        <begin position="1"/>
        <end position="29"/>
    </location>
</feature>
<dbReference type="EMBL" id="CP053452">
    <property type="protein sequence ID" value="QJW95860.1"/>
    <property type="molecule type" value="Genomic_DNA"/>
</dbReference>
<reference evidence="3" key="1">
    <citation type="submission" date="2020-05" db="EMBL/GenBank/DDBJ databases">
        <title>Frigoriglobus tundricola gen. nov., sp. nov., a psychrotolerant cellulolytic planctomycete of the family Gemmataceae with two divergent copies of 16S rRNA gene.</title>
        <authorList>
            <person name="Kulichevskaya I.S."/>
            <person name="Ivanova A.A."/>
            <person name="Naumoff D.G."/>
            <person name="Beletsky A.V."/>
            <person name="Rijpstra W.I.C."/>
            <person name="Sinninghe Damste J.S."/>
            <person name="Mardanov A.V."/>
            <person name="Ravin N.V."/>
            <person name="Dedysh S.N."/>
        </authorList>
    </citation>
    <scope>NUCLEOTIDE SEQUENCE [LARGE SCALE GENOMIC DNA]</scope>
    <source>
        <strain evidence="3">PL17</strain>
    </source>
</reference>
<evidence type="ECO:0000313" key="2">
    <source>
        <dbReference type="EMBL" id="QJW95860.1"/>
    </source>
</evidence>
<sequence length="40" mass="4266">MGVRTEVQPVPGPHDDGTTPPPRGAWRPGDVDWANLLACV</sequence>
<protein>
    <submittedName>
        <fullName evidence="2">Uncharacterized protein</fullName>
    </submittedName>
</protein>
<organism evidence="2 3">
    <name type="scientific">Frigoriglobus tundricola</name>
    <dbReference type="NCBI Taxonomy" id="2774151"/>
    <lineage>
        <taxon>Bacteria</taxon>
        <taxon>Pseudomonadati</taxon>
        <taxon>Planctomycetota</taxon>
        <taxon>Planctomycetia</taxon>
        <taxon>Gemmatales</taxon>
        <taxon>Gemmataceae</taxon>
        <taxon>Frigoriglobus</taxon>
    </lineage>
</organism>
<evidence type="ECO:0000313" key="3">
    <source>
        <dbReference type="Proteomes" id="UP000503447"/>
    </source>
</evidence>
<dbReference type="KEGG" id="ftj:FTUN_3414"/>
<proteinExistence type="predicted"/>
<keyword evidence="3" id="KW-1185">Reference proteome</keyword>
<name>A0A6M5YR08_9BACT</name>
<dbReference type="Proteomes" id="UP000503447">
    <property type="component" value="Chromosome"/>
</dbReference>
<gene>
    <name evidence="2" type="ORF">FTUN_3414</name>
</gene>
<dbReference type="AlphaFoldDB" id="A0A6M5YR08"/>